<evidence type="ECO:0000313" key="2">
    <source>
        <dbReference type="EMBL" id="GAI11510.1"/>
    </source>
</evidence>
<accession>X1MA06</accession>
<comment type="caution">
    <text evidence="2">The sequence shown here is derived from an EMBL/GenBank/DDBJ whole genome shotgun (WGS) entry which is preliminary data.</text>
</comment>
<feature type="domain" description="CinA C-terminal" evidence="1">
    <location>
        <begin position="11"/>
        <end position="49"/>
    </location>
</feature>
<dbReference type="InterPro" id="IPR008136">
    <property type="entry name" value="CinA_C"/>
</dbReference>
<proteinExistence type="predicted"/>
<sequence length="51" mass="5601">MCSPEFDLTSITRKIFSSDYALSVTGFAGPEAEYKRVGLVYCCILGPDGYE</sequence>
<dbReference type="AlphaFoldDB" id="X1MA06"/>
<dbReference type="EMBL" id="BARV01007699">
    <property type="protein sequence ID" value="GAI11510.1"/>
    <property type="molecule type" value="Genomic_DNA"/>
</dbReference>
<name>X1MA06_9ZZZZ</name>
<evidence type="ECO:0000259" key="1">
    <source>
        <dbReference type="Pfam" id="PF02464"/>
    </source>
</evidence>
<dbReference type="Gene3D" id="3.90.950.20">
    <property type="entry name" value="CinA-like"/>
    <property type="match status" value="1"/>
</dbReference>
<dbReference type="Pfam" id="PF02464">
    <property type="entry name" value="CinA"/>
    <property type="match status" value="1"/>
</dbReference>
<organism evidence="2">
    <name type="scientific">marine sediment metagenome</name>
    <dbReference type="NCBI Taxonomy" id="412755"/>
    <lineage>
        <taxon>unclassified sequences</taxon>
        <taxon>metagenomes</taxon>
        <taxon>ecological metagenomes</taxon>
    </lineage>
</organism>
<feature type="non-terminal residue" evidence="2">
    <location>
        <position position="51"/>
    </location>
</feature>
<dbReference type="SUPFAM" id="SSF142433">
    <property type="entry name" value="CinA-like"/>
    <property type="match status" value="1"/>
</dbReference>
<reference evidence="2" key="1">
    <citation type="journal article" date="2014" name="Front. Microbiol.">
        <title>High frequency of phylogenetically diverse reductive dehalogenase-homologous genes in deep subseafloor sedimentary metagenomes.</title>
        <authorList>
            <person name="Kawai M."/>
            <person name="Futagami T."/>
            <person name="Toyoda A."/>
            <person name="Takaki Y."/>
            <person name="Nishi S."/>
            <person name="Hori S."/>
            <person name="Arai W."/>
            <person name="Tsubouchi T."/>
            <person name="Morono Y."/>
            <person name="Uchiyama I."/>
            <person name="Ito T."/>
            <person name="Fujiyama A."/>
            <person name="Inagaki F."/>
            <person name="Takami H."/>
        </authorList>
    </citation>
    <scope>NUCLEOTIDE SEQUENCE</scope>
    <source>
        <strain evidence="2">Expedition CK06-06</strain>
    </source>
</reference>
<protein>
    <recommendedName>
        <fullName evidence="1">CinA C-terminal domain-containing protein</fullName>
    </recommendedName>
</protein>
<dbReference type="InterPro" id="IPR036653">
    <property type="entry name" value="CinA-like_C"/>
</dbReference>
<gene>
    <name evidence="2" type="ORF">S06H3_15629</name>
</gene>